<dbReference type="Proteomes" id="UP000630149">
    <property type="component" value="Unassembled WGS sequence"/>
</dbReference>
<gene>
    <name evidence="1" type="primary">rflA</name>
    <name evidence="1" type="ORF">GCM10007966_21240</name>
</gene>
<dbReference type="EMBL" id="BMOB01000013">
    <property type="protein sequence ID" value="GGI92344.1"/>
    <property type="molecule type" value="Genomic_DNA"/>
</dbReference>
<name>A0A917JZR5_9GAMM</name>
<evidence type="ECO:0000313" key="2">
    <source>
        <dbReference type="Proteomes" id="UP000630149"/>
    </source>
</evidence>
<protein>
    <recommendedName>
        <fullName evidence="3">DUF3800 domain-containing protein</fullName>
    </recommendedName>
</protein>
<reference evidence="1" key="1">
    <citation type="journal article" date="2014" name="Int. J. Syst. Evol. Microbiol.">
        <title>Complete genome sequence of Corynebacterium casei LMG S-19264T (=DSM 44701T), isolated from a smear-ripened cheese.</title>
        <authorList>
            <consortium name="US DOE Joint Genome Institute (JGI-PGF)"/>
            <person name="Walter F."/>
            <person name="Albersmeier A."/>
            <person name="Kalinowski J."/>
            <person name="Ruckert C."/>
        </authorList>
    </citation>
    <scope>NUCLEOTIDE SEQUENCE</scope>
    <source>
        <strain evidence="1">JCM 13919</strain>
    </source>
</reference>
<reference evidence="1" key="2">
    <citation type="submission" date="2020-09" db="EMBL/GenBank/DDBJ databases">
        <authorList>
            <person name="Sun Q."/>
            <person name="Ohkuma M."/>
        </authorList>
    </citation>
    <scope>NUCLEOTIDE SEQUENCE</scope>
    <source>
        <strain evidence="1">JCM 13919</strain>
    </source>
</reference>
<accession>A0A917JZR5</accession>
<organism evidence="1 2">
    <name type="scientific">Legionella impletisoli</name>
    <dbReference type="NCBI Taxonomy" id="343510"/>
    <lineage>
        <taxon>Bacteria</taxon>
        <taxon>Pseudomonadati</taxon>
        <taxon>Pseudomonadota</taxon>
        <taxon>Gammaproteobacteria</taxon>
        <taxon>Legionellales</taxon>
        <taxon>Legionellaceae</taxon>
        <taxon>Legionella</taxon>
    </lineage>
</organism>
<evidence type="ECO:0000313" key="1">
    <source>
        <dbReference type="EMBL" id="GGI92344.1"/>
    </source>
</evidence>
<dbReference type="RefSeq" id="WP_131777386.1">
    <property type="nucleotide sequence ID" value="NZ_BMOB01000013.1"/>
</dbReference>
<dbReference type="InterPro" id="IPR024524">
    <property type="entry name" value="DUF3800"/>
</dbReference>
<keyword evidence="2" id="KW-1185">Reference proteome</keyword>
<sequence length="231" mass="27565">MSKIINVYCDESCHLENDGKKSMVIGAIWCPLDKTKKTADQIRAIKFKHFGNQYREIKWNKVSNAKLEFYKELIDYFFDEPDLHFRAVIADKTKLDHGKFLQTHDEWYYKIYFTLLKIILNPDLCYRIYIDIKDTQGGNKVRKLREILCNSHYDFSQKIIERLQITHSHEVEQLQLADLLIGALSYYHNVTERTKAKMSLIDKIKENSHYSLDKNTLFKEDKFNLFFWEGC</sequence>
<proteinExistence type="predicted"/>
<dbReference type="OrthoDB" id="9799211at2"/>
<dbReference type="Pfam" id="PF12686">
    <property type="entry name" value="DUF3800"/>
    <property type="match status" value="1"/>
</dbReference>
<comment type="caution">
    <text evidence="1">The sequence shown here is derived from an EMBL/GenBank/DDBJ whole genome shotgun (WGS) entry which is preliminary data.</text>
</comment>
<dbReference type="AlphaFoldDB" id="A0A917JZR5"/>
<evidence type="ECO:0008006" key="3">
    <source>
        <dbReference type="Google" id="ProtNLM"/>
    </source>
</evidence>